<dbReference type="Gene3D" id="3.20.20.80">
    <property type="entry name" value="Glycosidases"/>
    <property type="match status" value="1"/>
</dbReference>
<dbReference type="InterPro" id="IPR006101">
    <property type="entry name" value="Glyco_hydro_2"/>
</dbReference>
<feature type="domain" description="Beta galactosidase small chain/" evidence="8">
    <location>
        <begin position="709"/>
        <end position="985"/>
    </location>
</feature>
<gene>
    <name evidence="10" type="primary">ebgA</name>
    <name evidence="9" type="ORF">KCJAJFAP_00394</name>
    <name evidence="10" type="ORF">LMKDKBCB_00167</name>
</gene>
<accession>A0A5K1J3U2</accession>
<dbReference type="InterPro" id="IPR006103">
    <property type="entry name" value="Glyco_hydro_2_cat"/>
</dbReference>
<dbReference type="InterPro" id="IPR013783">
    <property type="entry name" value="Ig-like_fold"/>
</dbReference>
<dbReference type="GO" id="GO:0030246">
    <property type="term" value="F:carbohydrate binding"/>
    <property type="evidence" value="ECO:0007669"/>
    <property type="project" value="InterPro"/>
</dbReference>
<keyword evidence="6 10" id="KW-0326">Glycosidase</keyword>
<dbReference type="PANTHER" id="PTHR46323">
    <property type="entry name" value="BETA-GALACTOSIDASE"/>
    <property type="match status" value="1"/>
</dbReference>
<dbReference type="SUPFAM" id="SSF51445">
    <property type="entry name" value="(Trans)glycosidases"/>
    <property type="match status" value="1"/>
</dbReference>
<dbReference type="GO" id="GO:0009341">
    <property type="term" value="C:beta-galactosidase complex"/>
    <property type="evidence" value="ECO:0007669"/>
    <property type="project" value="InterPro"/>
</dbReference>
<dbReference type="SUPFAM" id="SSF74650">
    <property type="entry name" value="Galactose mutarotase-like"/>
    <property type="match status" value="1"/>
</dbReference>
<sequence>MDAINDWENQAITHRNRLAPHAYFMGYETADLAATYSRELSRGFVQLSGSWQFRLFEGPAAVSNEELSTYKPEWDHVEVPHLWQVDGYGNLAYTDEGFPFPVDQPFVPSDDPTGVYQRIVNLPAVPAGAREIIRFDGIESYGELYVNGQYIGMTKGSRLSAEFDVTDALVEGDNLFAVKVLQYSDGSYIEDQDMWWASGIFRDVYLMQRPAAQLVDFRFRTHREGDVALITLDTVAEGATRVVYTLSDGENVVATGECIDGHAECSVADAHFWNPEDPFLYDLTFEVYDGDEVSEYVPHRQGLAEVTVEGNHIYLNGTYFKMHGVNRHDHDDHKGRAVGLDRMRRDLELMKQHNINAVRTSHYANDPRFYELCDEYGIMLVAETDMESHGFENIGNIALVTDDPAWEPAYVDRIERLVMQERNHACVIMWSMGNESGYGCNIRAMYAKAHELDDRPVHYEEDRNADTVDVISTMYSRVSQMNDFGEHPFPKPRINCEYGHSMGNGPGGLSEYQEVFDRWDCIQGQFIWEWCDHGLAAVTEDGVAYDMYGGDNGDYPNNSNFCIDGMVFPWQQPSPGLTEYGQVICPVRMAYDAEAGELTVTNKRWFTTLDDVCLSAETLVDGDVVCRKTLMPGAVAPGESVQLPLVIRKAAVGETLLTVRAYTMAAHVWCEPMFQLGASQFAIANHPALVIAAPARPELTAEETEQEIRIHSLNGELTFSKVNGTVSEWKASGRDVMASGPQVGFWHPLVDNHAQEYDSLWKDNFIDVMQTSTRKVSWKQDGNAVVVTVSQRIAPPVRAFGMRVELVYTVLPSGRVDLKVSGEPYGDYSDIIPRIGISFEVPSCDRVVEWYGHGPGENYPDSLRANPVGHYRATVDDMFTPYVMPQDCANREGTRWVALRSSHGDGLVVTRPSDAASNPFSFSAWPYSCEAIDNAKHVYDLVKGDTVTVNINDQLLGLGSNSWGSEVLDSYRTRFESFSFEVSLRPLTSADLAQALAPIKEA</sequence>
<dbReference type="Pfam" id="PF16353">
    <property type="entry name" value="LacZ_4"/>
    <property type="match status" value="1"/>
</dbReference>
<dbReference type="InterPro" id="IPR011013">
    <property type="entry name" value="Gal_mutarotase_sf_dom"/>
</dbReference>
<evidence type="ECO:0000313" key="9">
    <source>
        <dbReference type="EMBL" id="VWL96359.1"/>
    </source>
</evidence>
<dbReference type="Gene3D" id="2.70.98.10">
    <property type="match status" value="1"/>
</dbReference>
<dbReference type="EMBL" id="CABWIH010000038">
    <property type="protein sequence ID" value="VWL97237.1"/>
    <property type="molecule type" value="Genomic_DNA"/>
</dbReference>
<dbReference type="Proteomes" id="UP000330807">
    <property type="component" value="Unassembled WGS sequence"/>
</dbReference>
<dbReference type="Gene3D" id="2.60.40.10">
    <property type="entry name" value="Immunoglobulins"/>
    <property type="match status" value="2"/>
</dbReference>
<dbReference type="Pfam" id="PF02929">
    <property type="entry name" value="Bgal_small_N"/>
    <property type="match status" value="1"/>
</dbReference>
<protein>
    <recommendedName>
        <fullName evidence="4">Beta-galactosidase</fullName>
        <ecNumber evidence="3">3.2.1.23</ecNumber>
    </recommendedName>
    <alternativeName>
        <fullName evidence="7">Lactase</fullName>
    </alternativeName>
</protein>
<dbReference type="SUPFAM" id="SSF49303">
    <property type="entry name" value="beta-Galactosidase/glucuronidase domain"/>
    <property type="match status" value="2"/>
</dbReference>
<dbReference type="InterPro" id="IPR032312">
    <property type="entry name" value="LacZ_4"/>
</dbReference>
<dbReference type="InterPro" id="IPR050347">
    <property type="entry name" value="Bact_Beta-galactosidase"/>
</dbReference>
<evidence type="ECO:0000256" key="4">
    <source>
        <dbReference type="ARBA" id="ARBA00013303"/>
    </source>
</evidence>
<reference evidence="11 12" key="1">
    <citation type="submission" date="2019-10" db="EMBL/GenBank/DDBJ databases">
        <authorList>
            <person name="Wolf R A."/>
        </authorList>
    </citation>
    <scope>NUCLEOTIDE SEQUENCE [LARGE SCALE GENOMIC DNA]</scope>
    <source>
        <strain evidence="10">Collinsella_aerofaciens_AK_138A</strain>
        <strain evidence="9">Collinsella_aerofaciens_MC2</strain>
    </source>
</reference>
<comment type="catalytic activity">
    <reaction evidence="1">
        <text>Hydrolysis of terminal non-reducing beta-D-galactose residues in beta-D-galactosides.</text>
        <dbReference type="EC" id="3.2.1.23"/>
    </reaction>
</comment>
<dbReference type="GO" id="GO:0005990">
    <property type="term" value="P:lactose catabolic process"/>
    <property type="evidence" value="ECO:0007669"/>
    <property type="project" value="TreeGrafter"/>
</dbReference>
<dbReference type="Pfam" id="PF02837">
    <property type="entry name" value="Glyco_hydro_2_N"/>
    <property type="match status" value="1"/>
</dbReference>
<dbReference type="InterPro" id="IPR006104">
    <property type="entry name" value="Glyco_hydro_2_N"/>
</dbReference>
<dbReference type="InterPro" id="IPR023232">
    <property type="entry name" value="Glyco_hydro_2_AS"/>
</dbReference>
<dbReference type="GO" id="GO:0004565">
    <property type="term" value="F:beta-galactosidase activity"/>
    <property type="evidence" value="ECO:0007669"/>
    <property type="project" value="UniProtKB-EC"/>
</dbReference>
<keyword evidence="12" id="KW-1185">Reference proteome</keyword>
<comment type="similarity">
    <text evidence="2">Belongs to the glycosyl hydrolase 2 family.</text>
</comment>
<dbReference type="SUPFAM" id="SSF49785">
    <property type="entry name" value="Galactose-binding domain-like"/>
    <property type="match status" value="1"/>
</dbReference>
<evidence type="ECO:0000256" key="1">
    <source>
        <dbReference type="ARBA" id="ARBA00001412"/>
    </source>
</evidence>
<evidence type="ECO:0000256" key="6">
    <source>
        <dbReference type="ARBA" id="ARBA00023295"/>
    </source>
</evidence>
<dbReference type="AlphaFoldDB" id="A0A5K1J3U2"/>
<dbReference type="Pfam" id="PF00703">
    <property type="entry name" value="Glyco_hydro_2"/>
    <property type="match status" value="1"/>
</dbReference>
<evidence type="ECO:0000313" key="11">
    <source>
        <dbReference type="Proteomes" id="UP000330807"/>
    </source>
</evidence>
<dbReference type="EMBL" id="CABWIE010000019">
    <property type="protein sequence ID" value="VWL96359.1"/>
    <property type="molecule type" value="Genomic_DNA"/>
</dbReference>
<dbReference type="InterPro" id="IPR004199">
    <property type="entry name" value="B-gal_small/dom_5"/>
</dbReference>
<dbReference type="InterPro" id="IPR036156">
    <property type="entry name" value="Beta-gal/glucu_dom_sf"/>
</dbReference>
<evidence type="ECO:0000256" key="3">
    <source>
        <dbReference type="ARBA" id="ARBA00012756"/>
    </source>
</evidence>
<evidence type="ECO:0000256" key="2">
    <source>
        <dbReference type="ARBA" id="ARBA00007401"/>
    </source>
</evidence>
<organism evidence="10 11">
    <name type="scientific">Collinsella aerofaciens</name>
    <dbReference type="NCBI Taxonomy" id="74426"/>
    <lineage>
        <taxon>Bacteria</taxon>
        <taxon>Bacillati</taxon>
        <taxon>Actinomycetota</taxon>
        <taxon>Coriobacteriia</taxon>
        <taxon>Coriobacteriales</taxon>
        <taxon>Coriobacteriaceae</taxon>
        <taxon>Collinsella</taxon>
    </lineage>
</organism>
<evidence type="ECO:0000256" key="7">
    <source>
        <dbReference type="ARBA" id="ARBA00032230"/>
    </source>
</evidence>
<dbReference type="PANTHER" id="PTHR46323:SF2">
    <property type="entry name" value="BETA-GALACTOSIDASE"/>
    <property type="match status" value="1"/>
</dbReference>
<keyword evidence="5 10" id="KW-0378">Hydrolase</keyword>
<dbReference type="PROSITE" id="PS00608">
    <property type="entry name" value="GLYCOSYL_HYDROL_F2_2"/>
    <property type="match status" value="1"/>
</dbReference>
<dbReference type="Pfam" id="PF02836">
    <property type="entry name" value="Glyco_hydro_2_C"/>
    <property type="match status" value="1"/>
</dbReference>
<name>A0A5K1J3U2_9ACTN</name>
<dbReference type="InterPro" id="IPR014718">
    <property type="entry name" value="GH-type_carb-bd"/>
</dbReference>
<dbReference type="InterPro" id="IPR008979">
    <property type="entry name" value="Galactose-bd-like_sf"/>
</dbReference>
<dbReference type="EC" id="3.2.1.23" evidence="3"/>
<dbReference type="Proteomes" id="UP000361836">
    <property type="component" value="Unassembled WGS sequence"/>
</dbReference>
<evidence type="ECO:0000259" key="8">
    <source>
        <dbReference type="SMART" id="SM01038"/>
    </source>
</evidence>
<dbReference type="Gene3D" id="2.60.120.260">
    <property type="entry name" value="Galactose-binding domain-like"/>
    <property type="match status" value="1"/>
</dbReference>
<evidence type="ECO:0000313" key="12">
    <source>
        <dbReference type="Proteomes" id="UP000361836"/>
    </source>
</evidence>
<dbReference type="PRINTS" id="PR00132">
    <property type="entry name" value="GLHYDRLASE2"/>
</dbReference>
<dbReference type="InterPro" id="IPR017853">
    <property type="entry name" value="GH"/>
</dbReference>
<dbReference type="SMART" id="SM01038">
    <property type="entry name" value="Bgal_small_N"/>
    <property type="match status" value="1"/>
</dbReference>
<dbReference type="RefSeq" id="WP_152076610.1">
    <property type="nucleotide sequence ID" value="NZ_CAAKNU010000002.1"/>
</dbReference>
<evidence type="ECO:0000313" key="10">
    <source>
        <dbReference type="EMBL" id="VWL97237.1"/>
    </source>
</evidence>
<proteinExistence type="inferred from homology"/>
<evidence type="ECO:0000256" key="5">
    <source>
        <dbReference type="ARBA" id="ARBA00022801"/>
    </source>
</evidence>
<dbReference type="InterPro" id="IPR006102">
    <property type="entry name" value="Ig-like_GH2"/>
</dbReference>